<evidence type="ECO:0000256" key="2">
    <source>
        <dbReference type="ARBA" id="ARBA00022692"/>
    </source>
</evidence>
<feature type="transmembrane region" description="Helical" evidence="6">
    <location>
        <begin position="69"/>
        <end position="91"/>
    </location>
</feature>
<keyword evidence="4 6" id="KW-0472">Membrane</keyword>
<proteinExistence type="predicted"/>
<comment type="subcellular location">
    <subcellularLocation>
        <location evidence="1">Membrane</location>
        <topology evidence="1">Multi-pass membrane protein</topology>
    </subcellularLocation>
</comment>
<accession>A0A7T1T277</accession>
<dbReference type="InterPro" id="IPR032808">
    <property type="entry name" value="DoxX"/>
</dbReference>
<evidence type="ECO:0000256" key="5">
    <source>
        <dbReference type="SAM" id="MobiDB-lite"/>
    </source>
</evidence>
<evidence type="ECO:0000256" key="4">
    <source>
        <dbReference type="ARBA" id="ARBA00023136"/>
    </source>
</evidence>
<evidence type="ECO:0000313" key="8">
    <source>
        <dbReference type="Proteomes" id="UP000595046"/>
    </source>
</evidence>
<dbReference type="Pfam" id="PF13564">
    <property type="entry name" value="DoxX_2"/>
    <property type="match status" value="1"/>
</dbReference>
<dbReference type="EMBL" id="CP048882">
    <property type="protein sequence ID" value="QPP05040.1"/>
    <property type="molecule type" value="Genomic_DNA"/>
</dbReference>
<gene>
    <name evidence="7" type="ORF">G4Z16_00045</name>
</gene>
<feature type="region of interest" description="Disordered" evidence="5">
    <location>
        <begin position="1"/>
        <end position="22"/>
    </location>
</feature>
<name>A0A7T1T277_9ACTN</name>
<feature type="transmembrane region" description="Helical" evidence="6">
    <location>
        <begin position="34"/>
        <end position="57"/>
    </location>
</feature>
<dbReference type="AlphaFoldDB" id="A0A7T1T277"/>
<protein>
    <submittedName>
        <fullName evidence="7">DoxX family protein</fullName>
    </submittedName>
</protein>
<reference evidence="8" key="1">
    <citation type="submission" date="2020-02" db="EMBL/GenBank/DDBJ databases">
        <title>Streptomyces sp. ASO4wet.</title>
        <authorList>
            <person name="Risdian C."/>
            <person name="Landwehr W."/>
            <person name="Schupp P."/>
            <person name="Wink J."/>
        </authorList>
    </citation>
    <scope>NUCLEOTIDE SEQUENCE [LARGE SCALE GENOMIC DNA]</scope>
    <source>
        <strain evidence="8">ASO4wet</strain>
    </source>
</reference>
<evidence type="ECO:0000256" key="1">
    <source>
        <dbReference type="ARBA" id="ARBA00004141"/>
    </source>
</evidence>
<dbReference type="RefSeq" id="WP_197348543.1">
    <property type="nucleotide sequence ID" value="NZ_CP048882.1"/>
</dbReference>
<organism evidence="7 8">
    <name type="scientific">Streptomyces bathyalis</name>
    <dbReference type="NCBI Taxonomy" id="2710756"/>
    <lineage>
        <taxon>Bacteria</taxon>
        <taxon>Bacillati</taxon>
        <taxon>Actinomycetota</taxon>
        <taxon>Actinomycetes</taxon>
        <taxon>Kitasatosporales</taxon>
        <taxon>Streptomycetaceae</taxon>
        <taxon>Streptomyces</taxon>
    </lineage>
</organism>
<sequence length="161" mass="16616">MNQSPGAPSGSPASASGPAPVPARAARHDRVKHISLLALQVILGLFFVIASAVPKLIAHSSAVEGFEEIGFGMWFMYLIGVLELAGGIALATPWLSGLSALSLIGLMIGAFVMQLTVFDGEYAATPLLLIVPLALIAWGRRDTLTALPGLLRGNGRGATAS</sequence>
<evidence type="ECO:0000256" key="3">
    <source>
        <dbReference type="ARBA" id="ARBA00022989"/>
    </source>
</evidence>
<evidence type="ECO:0000256" key="6">
    <source>
        <dbReference type="SAM" id="Phobius"/>
    </source>
</evidence>
<feature type="transmembrane region" description="Helical" evidence="6">
    <location>
        <begin position="122"/>
        <end position="139"/>
    </location>
</feature>
<keyword evidence="3 6" id="KW-1133">Transmembrane helix</keyword>
<keyword evidence="2 6" id="KW-0812">Transmembrane</keyword>
<dbReference type="KEGG" id="sbat:G4Z16_00045"/>
<dbReference type="GO" id="GO:0016020">
    <property type="term" value="C:membrane"/>
    <property type="evidence" value="ECO:0007669"/>
    <property type="project" value="UniProtKB-SubCell"/>
</dbReference>
<keyword evidence="8" id="KW-1185">Reference proteome</keyword>
<dbReference type="Proteomes" id="UP000595046">
    <property type="component" value="Chromosome"/>
</dbReference>
<evidence type="ECO:0000313" key="7">
    <source>
        <dbReference type="EMBL" id="QPP05040.1"/>
    </source>
</evidence>
<feature type="transmembrane region" description="Helical" evidence="6">
    <location>
        <begin position="98"/>
        <end position="116"/>
    </location>
</feature>